<dbReference type="InterPro" id="IPR051054">
    <property type="entry name" value="SorC_transcr_regulators"/>
</dbReference>
<dbReference type="EMBL" id="JAKNHJ010000004">
    <property type="protein sequence ID" value="MCG4617450.1"/>
    <property type="molecule type" value="Genomic_DNA"/>
</dbReference>
<evidence type="ECO:0000256" key="4">
    <source>
        <dbReference type="ARBA" id="ARBA00023163"/>
    </source>
</evidence>
<evidence type="ECO:0000313" key="6">
    <source>
        <dbReference type="EMBL" id="MCG4617450.1"/>
    </source>
</evidence>
<dbReference type="PANTHER" id="PTHR34294:SF1">
    <property type="entry name" value="TRANSCRIPTIONAL REGULATOR LSRR"/>
    <property type="match status" value="1"/>
</dbReference>
<accession>A0AAJ1BCC6</accession>
<comment type="caution">
    <text evidence="6">The sequence shown here is derived from an EMBL/GenBank/DDBJ whole genome shotgun (WGS) entry which is preliminary data.</text>
</comment>
<feature type="domain" description="Sugar-binding" evidence="5">
    <location>
        <begin position="62"/>
        <end position="312"/>
    </location>
</feature>
<name>A0AAJ1BCC6_9ACTO</name>
<comment type="similarity">
    <text evidence="1">Belongs to the SorC transcriptional regulatory family.</text>
</comment>
<keyword evidence="4" id="KW-0804">Transcription</keyword>
<dbReference type="InterPro" id="IPR036388">
    <property type="entry name" value="WH-like_DNA-bd_sf"/>
</dbReference>
<dbReference type="AlphaFoldDB" id="A0AAJ1BCC6"/>
<gene>
    <name evidence="6" type="ORF">L0M99_02925</name>
</gene>
<dbReference type="InterPro" id="IPR007324">
    <property type="entry name" value="Sugar-bd_dom_put"/>
</dbReference>
<proteinExistence type="inferred from homology"/>
<dbReference type="SUPFAM" id="SSF100950">
    <property type="entry name" value="NagB/RpiA/CoA transferase-like"/>
    <property type="match status" value="1"/>
</dbReference>
<evidence type="ECO:0000256" key="2">
    <source>
        <dbReference type="ARBA" id="ARBA00023015"/>
    </source>
</evidence>
<dbReference type="InterPro" id="IPR037171">
    <property type="entry name" value="NagB/RpiA_transferase-like"/>
</dbReference>
<dbReference type="Proteomes" id="UP001200537">
    <property type="component" value="Unassembled WGS sequence"/>
</dbReference>
<dbReference type="RefSeq" id="WP_238127685.1">
    <property type="nucleotide sequence ID" value="NZ_JAGZYF010000001.1"/>
</dbReference>
<evidence type="ECO:0000313" key="7">
    <source>
        <dbReference type="Proteomes" id="UP001200537"/>
    </source>
</evidence>
<keyword evidence="2" id="KW-0805">Transcription regulation</keyword>
<dbReference type="PANTHER" id="PTHR34294">
    <property type="entry name" value="TRANSCRIPTIONAL REGULATOR-RELATED"/>
    <property type="match status" value="1"/>
</dbReference>
<evidence type="ECO:0000256" key="3">
    <source>
        <dbReference type="ARBA" id="ARBA00023125"/>
    </source>
</evidence>
<evidence type="ECO:0000256" key="1">
    <source>
        <dbReference type="ARBA" id="ARBA00010466"/>
    </source>
</evidence>
<sequence length="320" mass="34705">MSGEEYRVDLLVEAARMYYENSLTHAEIGKKLGFSRWTASRLIQEARDRGIVRITIEPPQAEHYQLEQALKEYFDLDKVIVVPQETGENATFRAVARAAARHLQSLRPQPRTLAVSWGKTIARVARELPDQWSRGTTVIQTNGGPSYTQDNFVSESIRTIAEKAGGFGRILPAPALVGDSRIASALRSDFSIKATLEAAANADVICFSPGKLEADSVLVRSGYVSEQGLQKLISRGVVGDLLCRFVNAEGLPADLELDKCTIGISLKSLKEARMKVAVASGSGKTATTMATLRGGYVDTLIVDSGLAHSLLESAEIPTEN</sequence>
<evidence type="ECO:0000259" key="5">
    <source>
        <dbReference type="Pfam" id="PF04198"/>
    </source>
</evidence>
<protein>
    <submittedName>
        <fullName evidence="6">Sugar-binding transcriptional regulator</fullName>
    </submittedName>
</protein>
<dbReference type="Pfam" id="PF04198">
    <property type="entry name" value="Sugar-bind"/>
    <property type="match status" value="1"/>
</dbReference>
<dbReference type="GO" id="GO:0003677">
    <property type="term" value="F:DNA binding"/>
    <property type="evidence" value="ECO:0007669"/>
    <property type="project" value="UniProtKB-KW"/>
</dbReference>
<reference evidence="6" key="1">
    <citation type="submission" date="2022-01" db="EMBL/GenBank/DDBJ databases">
        <title>Collection of gut derived symbiotic bacterial strains cultured from healthy donors.</title>
        <authorList>
            <person name="Lin H."/>
            <person name="Kohout C."/>
            <person name="Waligurski E."/>
            <person name="Pamer E.G."/>
        </authorList>
    </citation>
    <scope>NUCLEOTIDE SEQUENCE</scope>
    <source>
        <strain evidence="6">DFI.7.46</strain>
    </source>
</reference>
<organism evidence="6 7">
    <name type="scientific">Varibaculum cambriense</name>
    <dbReference type="NCBI Taxonomy" id="184870"/>
    <lineage>
        <taxon>Bacteria</taxon>
        <taxon>Bacillati</taxon>
        <taxon>Actinomycetota</taxon>
        <taxon>Actinomycetes</taxon>
        <taxon>Actinomycetales</taxon>
        <taxon>Actinomycetaceae</taxon>
        <taxon>Varibaculum</taxon>
    </lineage>
</organism>
<dbReference type="GO" id="GO:0030246">
    <property type="term" value="F:carbohydrate binding"/>
    <property type="evidence" value="ECO:0007669"/>
    <property type="project" value="InterPro"/>
</dbReference>
<keyword evidence="3" id="KW-0238">DNA-binding</keyword>
<dbReference type="Gene3D" id="3.40.50.1360">
    <property type="match status" value="1"/>
</dbReference>
<dbReference type="Gene3D" id="1.10.10.10">
    <property type="entry name" value="Winged helix-like DNA-binding domain superfamily/Winged helix DNA-binding domain"/>
    <property type="match status" value="1"/>
</dbReference>